<organism evidence="1 2">
    <name type="scientific">Cupriavidus yeoncheonensis</name>
    <dbReference type="NCBI Taxonomy" id="1462994"/>
    <lineage>
        <taxon>Bacteria</taxon>
        <taxon>Pseudomonadati</taxon>
        <taxon>Pseudomonadota</taxon>
        <taxon>Betaproteobacteria</taxon>
        <taxon>Burkholderiales</taxon>
        <taxon>Burkholderiaceae</taxon>
        <taxon>Cupriavidus</taxon>
    </lineage>
</organism>
<dbReference type="EMBL" id="CAJPUY010000018">
    <property type="protein sequence ID" value="CAG2152450.1"/>
    <property type="molecule type" value="Genomic_DNA"/>
</dbReference>
<keyword evidence="2" id="KW-1185">Reference proteome</keyword>
<dbReference type="InterPro" id="IPR036390">
    <property type="entry name" value="WH_DNA-bd_sf"/>
</dbReference>
<accession>A0A916IYC3</accession>
<evidence type="ECO:0000313" key="1">
    <source>
        <dbReference type="EMBL" id="CAG2152450.1"/>
    </source>
</evidence>
<reference evidence="1" key="1">
    <citation type="submission" date="2021-03" db="EMBL/GenBank/DDBJ databases">
        <authorList>
            <person name="Peeters C."/>
        </authorList>
    </citation>
    <scope>NUCLEOTIDE SEQUENCE</scope>
    <source>
        <strain evidence="1">LMG 31506</strain>
    </source>
</reference>
<dbReference type="InterPro" id="IPR036388">
    <property type="entry name" value="WH-like_DNA-bd_sf"/>
</dbReference>
<name>A0A916IYC3_9BURK</name>
<dbReference type="AlphaFoldDB" id="A0A916IYC3"/>
<proteinExistence type="predicted"/>
<sequence>MKPLSLDRVFSRIFILKLVHASPSTVMNLVDRLREYGIELNIRSLRPILRSLMIARAITAELVEGSGRVYCITDSGRDELDRYLSHLDTLKRDGDADG</sequence>
<dbReference type="Gene3D" id="1.10.10.10">
    <property type="entry name" value="Winged helix-like DNA-binding domain superfamily/Winged helix DNA-binding domain"/>
    <property type="match status" value="1"/>
</dbReference>
<protein>
    <recommendedName>
        <fullName evidence="3">Transcriptional regulator</fullName>
    </recommendedName>
</protein>
<evidence type="ECO:0008006" key="3">
    <source>
        <dbReference type="Google" id="ProtNLM"/>
    </source>
</evidence>
<comment type="caution">
    <text evidence="1">The sequence shown here is derived from an EMBL/GenBank/DDBJ whole genome shotgun (WGS) entry which is preliminary data.</text>
</comment>
<evidence type="ECO:0000313" key="2">
    <source>
        <dbReference type="Proteomes" id="UP000672934"/>
    </source>
</evidence>
<dbReference type="Proteomes" id="UP000672934">
    <property type="component" value="Unassembled WGS sequence"/>
</dbReference>
<dbReference type="RefSeq" id="WP_211949508.1">
    <property type="nucleotide sequence ID" value="NZ_CAJPUY010000018.1"/>
</dbReference>
<gene>
    <name evidence="1" type="ORF">LMG31506_04619</name>
</gene>
<dbReference type="SUPFAM" id="SSF46785">
    <property type="entry name" value="Winged helix' DNA-binding domain"/>
    <property type="match status" value="1"/>
</dbReference>